<evidence type="ECO:0000259" key="2">
    <source>
        <dbReference type="Pfam" id="PF25115"/>
    </source>
</evidence>
<dbReference type="InterPro" id="IPR050788">
    <property type="entry name" value="Yeast_SRP1/TIP1_CWP"/>
</dbReference>
<feature type="region of interest" description="Disordered" evidence="1">
    <location>
        <begin position="320"/>
        <end position="415"/>
    </location>
</feature>
<organism evidence="4 5">
    <name type="scientific">Arthrobotrys conoides</name>
    <dbReference type="NCBI Taxonomy" id="74498"/>
    <lineage>
        <taxon>Eukaryota</taxon>
        <taxon>Fungi</taxon>
        <taxon>Dikarya</taxon>
        <taxon>Ascomycota</taxon>
        <taxon>Pezizomycotina</taxon>
        <taxon>Orbiliomycetes</taxon>
        <taxon>Orbiliales</taxon>
        <taxon>Orbiliaceae</taxon>
        <taxon>Arthrobotrys</taxon>
    </lineage>
</organism>
<sequence length="415" mass="45111">MQKDPLALQFMDKTYRDAFGLMSHSFTHLGENPITCEDAYREITFNQSFAKLATFTSAAKWSGKGLVPPAITGLHNGDALRAWSTTRLTSCVGDNTRPLLISPFNLYWPFITNILSNEFDGFNVIPRFATRVYFNCDTANRTLREWIDTSARKGDIFDLLNLKRESTAKNLLALRQDPYMFHQANLRCVLNEFVQYVNWPIITKKHDDMATAFINRMARDQCQYNISWNTATDQKSITGFNVGCQTENKCSVPIPVTIPIGNSITNFGPFKTEQIGNDPLTLWVTLTGAVKTFTLTTPIKLTVAGSAGLRVSSSSKASSTTKITSTSVSSKSSTSRASGTSIMTTTTASASSTSMTMRTNTLVTNTSSATTSSPLEPTTVGSLDAGASSSSAAGGPSSADSAGQSSARWLQMQQC</sequence>
<proteinExistence type="predicted"/>
<dbReference type="Pfam" id="PF25115">
    <property type="entry name" value="Agd3_CE"/>
    <property type="match status" value="2"/>
</dbReference>
<evidence type="ECO:0000313" key="4">
    <source>
        <dbReference type="EMBL" id="KAK6516527.1"/>
    </source>
</evidence>
<gene>
    <name evidence="4" type="ORF">TWF506_006433</name>
</gene>
<dbReference type="InterPro" id="IPR056826">
    <property type="entry name" value="Agd3_CE"/>
</dbReference>
<feature type="compositionally biased region" description="Low complexity" evidence="1">
    <location>
        <begin position="381"/>
        <end position="407"/>
    </location>
</feature>
<comment type="caution">
    <text evidence="4">The sequence shown here is derived from an EMBL/GenBank/DDBJ whole genome shotgun (WGS) entry which is preliminary data.</text>
</comment>
<keyword evidence="5" id="KW-1185">Reference proteome</keyword>
<reference evidence="4 5" key="1">
    <citation type="submission" date="2019-10" db="EMBL/GenBank/DDBJ databases">
        <authorList>
            <person name="Palmer J.M."/>
        </authorList>
    </citation>
    <scope>NUCLEOTIDE SEQUENCE [LARGE SCALE GENOMIC DNA]</scope>
    <source>
        <strain evidence="4 5">TWF506</strain>
    </source>
</reference>
<dbReference type="GO" id="GO:0009277">
    <property type="term" value="C:fungal-type cell wall"/>
    <property type="evidence" value="ECO:0007669"/>
    <property type="project" value="TreeGrafter"/>
</dbReference>
<feature type="domain" description="Agd3 C-terminal" evidence="3">
    <location>
        <begin position="232"/>
        <end position="299"/>
    </location>
</feature>
<feature type="compositionally biased region" description="Low complexity" evidence="1">
    <location>
        <begin position="320"/>
        <end position="361"/>
    </location>
</feature>
<dbReference type="Pfam" id="PF25117">
    <property type="entry name" value="Agd3_C"/>
    <property type="match status" value="1"/>
</dbReference>
<dbReference type="Proteomes" id="UP001307849">
    <property type="component" value="Unassembled WGS sequence"/>
</dbReference>
<feature type="domain" description="Agd3 deacetylase" evidence="2">
    <location>
        <begin position="2"/>
        <end position="188"/>
    </location>
</feature>
<dbReference type="GO" id="GO:0000324">
    <property type="term" value="C:fungal-type vacuole"/>
    <property type="evidence" value="ECO:0007669"/>
    <property type="project" value="TreeGrafter"/>
</dbReference>
<feature type="domain" description="Agd3 deacetylase" evidence="2">
    <location>
        <begin position="189"/>
        <end position="227"/>
    </location>
</feature>
<dbReference type="InterPro" id="IPR056825">
    <property type="entry name" value="Agd3_C"/>
</dbReference>
<dbReference type="GO" id="GO:0031505">
    <property type="term" value="P:fungal-type cell wall organization"/>
    <property type="evidence" value="ECO:0007669"/>
    <property type="project" value="TreeGrafter"/>
</dbReference>
<dbReference type="AlphaFoldDB" id="A0AAN8RUN9"/>
<protein>
    <submittedName>
        <fullName evidence="4">Uncharacterized protein</fullName>
    </submittedName>
</protein>
<evidence type="ECO:0000256" key="1">
    <source>
        <dbReference type="SAM" id="MobiDB-lite"/>
    </source>
</evidence>
<dbReference type="EMBL" id="JAVHJM010000003">
    <property type="protein sequence ID" value="KAK6516527.1"/>
    <property type="molecule type" value="Genomic_DNA"/>
</dbReference>
<evidence type="ECO:0000313" key="5">
    <source>
        <dbReference type="Proteomes" id="UP001307849"/>
    </source>
</evidence>
<accession>A0AAN8RUN9</accession>
<name>A0AAN8RUN9_9PEZI</name>
<dbReference type="PANTHER" id="PTHR31002">
    <property type="entry name" value="SERIPAUPERIN"/>
    <property type="match status" value="1"/>
</dbReference>
<dbReference type="PANTHER" id="PTHR31002:SF34">
    <property type="entry name" value="CELL WALL PROTEIN CWP1-RELATED"/>
    <property type="match status" value="1"/>
</dbReference>
<feature type="compositionally biased region" description="Polar residues" evidence="1">
    <location>
        <begin position="362"/>
        <end position="380"/>
    </location>
</feature>
<evidence type="ECO:0000259" key="3">
    <source>
        <dbReference type="Pfam" id="PF25117"/>
    </source>
</evidence>
<dbReference type="GO" id="GO:0005199">
    <property type="term" value="F:structural constituent of cell wall"/>
    <property type="evidence" value="ECO:0007669"/>
    <property type="project" value="TreeGrafter"/>
</dbReference>